<reference evidence="2 3" key="1">
    <citation type="journal article" date="2021" name="Elife">
        <title>Chloroplast acquisition without the gene transfer in kleptoplastic sea slugs, Plakobranchus ocellatus.</title>
        <authorList>
            <person name="Maeda T."/>
            <person name="Takahashi S."/>
            <person name="Yoshida T."/>
            <person name="Shimamura S."/>
            <person name="Takaki Y."/>
            <person name="Nagai Y."/>
            <person name="Toyoda A."/>
            <person name="Suzuki Y."/>
            <person name="Arimoto A."/>
            <person name="Ishii H."/>
            <person name="Satoh N."/>
            <person name="Nishiyama T."/>
            <person name="Hasebe M."/>
            <person name="Maruyama T."/>
            <person name="Minagawa J."/>
            <person name="Obokata J."/>
            <person name="Shigenobu S."/>
        </authorList>
    </citation>
    <scope>NUCLEOTIDE SEQUENCE [LARGE SCALE GENOMIC DNA]</scope>
</reference>
<accession>A0AAV4A4W7</accession>
<name>A0AAV4A4W7_9GAST</name>
<dbReference type="Proteomes" id="UP000735302">
    <property type="component" value="Unassembled WGS sequence"/>
</dbReference>
<gene>
    <name evidence="2" type="ORF">PoB_002892500</name>
</gene>
<evidence type="ECO:0000313" key="3">
    <source>
        <dbReference type="Proteomes" id="UP000735302"/>
    </source>
</evidence>
<feature type="region of interest" description="Disordered" evidence="1">
    <location>
        <begin position="75"/>
        <end position="109"/>
    </location>
</feature>
<keyword evidence="3" id="KW-1185">Reference proteome</keyword>
<protein>
    <submittedName>
        <fullName evidence="2">Uncharacterized protein</fullName>
    </submittedName>
</protein>
<sequence>MLPFHGKRHARKSMLGPTRQLMNDGRPRQHHSMTKTVDVGNILQSSWRNNTADISGNTRGLGNFTTVTQEDSTVMTQTSQMMNPGTRGNSSNHPSPKYTQESQAKRRLR</sequence>
<feature type="compositionally biased region" description="Basic residues" evidence="1">
    <location>
        <begin position="1"/>
        <end position="12"/>
    </location>
</feature>
<evidence type="ECO:0000256" key="1">
    <source>
        <dbReference type="SAM" id="MobiDB-lite"/>
    </source>
</evidence>
<feature type="compositionally biased region" description="Polar residues" evidence="1">
    <location>
        <begin position="75"/>
        <end position="102"/>
    </location>
</feature>
<dbReference type="AlphaFoldDB" id="A0AAV4A4W7"/>
<proteinExistence type="predicted"/>
<feature type="region of interest" description="Disordered" evidence="1">
    <location>
        <begin position="1"/>
        <end position="35"/>
    </location>
</feature>
<dbReference type="EMBL" id="BLXT01003580">
    <property type="protein sequence ID" value="GFO02420.1"/>
    <property type="molecule type" value="Genomic_DNA"/>
</dbReference>
<organism evidence="2 3">
    <name type="scientific">Plakobranchus ocellatus</name>
    <dbReference type="NCBI Taxonomy" id="259542"/>
    <lineage>
        <taxon>Eukaryota</taxon>
        <taxon>Metazoa</taxon>
        <taxon>Spiralia</taxon>
        <taxon>Lophotrochozoa</taxon>
        <taxon>Mollusca</taxon>
        <taxon>Gastropoda</taxon>
        <taxon>Heterobranchia</taxon>
        <taxon>Euthyneura</taxon>
        <taxon>Panpulmonata</taxon>
        <taxon>Sacoglossa</taxon>
        <taxon>Placobranchoidea</taxon>
        <taxon>Plakobranchidae</taxon>
        <taxon>Plakobranchus</taxon>
    </lineage>
</organism>
<evidence type="ECO:0000313" key="2">
    <source>
        <dbReference type="EMBL" id="GFO02420.1"/>
    </source>
</evidence>
<comment type="caution">
    <text evidence="2">The sequence shown here is derived from an EMBL/GenBank/DDBJ whole genome shotgun (WGS) entry which is preliminary data.</text>
</comment>